<evidence type="ECO:0000256" key="3">
    <source>
        <dbReference type="ARBA" id="ARBA00022475"/>
    </source>
</evidence>
<feature type="transmembrane region" description="Helical" evidence="7">
    <location>
        <begin position="313"/>
        <end position="336"/>
    </location>
</feature>
<evidence type="ECO:0000259" key="8">
    <source>
        <dbReference type="Pfam" id="PF00482"/>
    </source>
</evidence>
<dbReference type="Proteomes" id="UP000539953">
    <property type="component" value="Unassembled WGS sequence"/>
</dbReference>
<proteinExistence type="inferred from homology"/>
<dbReference type="InterPro" id="IPR042094">
    <property type="entry name" value="T2SS_GspF_sf"/>
</dbReference>
<accession>A0A7W8CZI5</accession>
<dbReference type="AlphaFoldDB" id="A0A7W8CZI5"/>
<dbReference type="InterPro" id="IPR003004">
    <property type="entry name" value="GspF/PilC"/>
</dbReference>
<keyword evidence="4 7" id="KW-0812">Transmembrane</keyword>
<keyword evidence="3" id="KW-1003">Cell membrane</keyword>
<protein>
    <submittedName>
        <fullName evidence="9">Competence protein ComGB</fullName>
    </submittedName>
</protein>
<dbReference type="Gene3D" id="1.20.81.30">
    <property type="entry name" value="Type II secretion system (T2SS), domain F"/>
    <property type="match status" value="1"/>
</dbReference>
<feature type="domain" description="Type II secretion system protein GspF" evidence="8">
    <location>
        <begin position="220"/>
        <end position="339"/>
    </location>
</feature>
<keyword evidence="10" id="KW-1185">Reference proteome</keyword>
<comment type="caution">
    <text evidence="9">The sequence shown here is derived from an EMBL/GenBank/DDBJ whole genome shotgun (WGS) entry which is preliminary data.</text>
</comment>
<dbReference type="PANTHER" id="PTHR30012:SF0">
    <property type="entry name" value="TYPE II SECRETION SYSTEM PROTEIN F-RELATED"/>
    <property type="match status" value="1"/>
</dbReference>
<organism evidence="9 10">
    <name type="scientific">Catenisphaera adipataccumulans</name>
    <dbReference type="NCBI Taxonomy" id="700500"/>
    <lineage>
        <taxon>Bacteria</taxon>
        <taxon>Bacillati</taxon>
        <taxon>Bacillota</taxon>
        <taxon>Erysipelotrichia</taxon>
        <taxon>Erysipelotrichales</taxon>
        <taxon>Erysipelotrichaceae</taxon>
        <taxon>Catenisphaera</taxon>
    </lineage>
</organism>
<evidence type="ECO:0000256" key="7">
    <source>
        <dbReference type="SAM" id="Phobius"/>
    </source>
</evidence>
<dbReference type="GO" id="GO:0005886">
    <property type="term" value="C:plasma membrane"/>
    <property type="evidence" value="ECO:0007669"/>
    <property type="project" value="UniProtKB-SubCell"/>
</dbReference>
<evidence type="ECO:0000256" key="1">
    <source>
        <dbReference type="ARBA" id="ARBA00004651"/>
    </source>
</evidence>
<feature type="transmembrane region" description="Helical" evidence="7">
    <location>
        <begin position="131"/>
        <end position="154"/>
    </location>
</feature>
<keyword evidence="6 7" id="KW-0472">Membrane</keyword>
<evidence type="ECO:0000256" key="6">
    <source>
        <dbReference type="ARBA" id="ARBA00023136"/>
    </source>
</evidence>
<comment type="subcellular location">
    <subcellularLocation>
        <location evidence="1">Cell membrane</location>
        <topology evidence="1">Multi-pass membrane protein</topology>
    </subcellularLocation>
</comment>
<keyword evidence="5 7" id="KW-1133">Transmembrane helix</keyword>
<evidence type="ECO:0000313" key="10">
    <source>
        <dbReference type="Proteomes" id="UP000539953"/>
    </source>
</evidence>
<evidence type="ECO:0000256" key="4">
    <source>
        <dbReference type="ARBA" id="ARBA00022692"/>
    </source>
</evidence>
<evidence type="ECO:0000313" key="9">
    <source>
        <dbReference type="EMBL" id="MBB5183212.1"/>
    </source>
</evidence>
<dbReference type="EMBL" id="JACHHK010000004">
    <property type="protein sequence ID" value="MBB5183212.1"/>
    <property type="molecule type" value="Genomic_DNA"/>
</dbReference>
<reference evidence="9 10" key="1">
    <citation type="submission" date="2020-08" db="EMBL/GenBank/DDBJ databases">
        <title>Genomic Encyclopedia of Type Strains, Phase IV (KMG-IV): sequencing the most valuable type-strain genomes for metagenomic binning, comparative biology and taxonomic classification.</title>
        <authorList>
            <person name="Goeker M."/>
        </authorList>
    </citation>
    <scope>NUCLEOTIDE SEQUENCE [LARGE SCALE GENOMIC DNA]</scope>
    <source>
        <strain evidence="9 10">DSM 25799</strain>
    </source>
</reference>
<evidence type="ECO:0000256" key="5">
    <source>
        <dbReference type="ARBA" id="ARBA00022989"/>
    </source>
</evidence>
<name>A0A7W8CZI5_9FIRM</name>
<gene>
    <name evidence="9" type="ORF">HNQ47_001233</name>
</gene>
<comment type="similarity">
    <text evidence="2">Belongs to the GSP F family.</text>
</comment>
<evidence type="ECO:0000256" key="2">
    <source>
        <dbReference type="ARBA" id="ARBA00005745"/>
    </source>
</evidence>
<dbReference type="Pfam" id="PF00482">
    <property type="entry name" value="T2SSF"/>
    <property type="match status" value="1"/>
</dbReference>
<sequence>MPWNKALTRQASKRWKKKSDGPWRKIGSVTRRPSTTCKVSKKEMERFRLLLNNGLDIQTMIELSFQDAPEILSRLEQGQELADILTGSMETRYNQSVRILSRCMPLEKALDSAERIEKATHDSFMNFFREIAYPLFIFVFCYGFILFFSSTILPTMSMYTENTNAELFVGFLKLFYTLICVGVLSFAGIAKMISSSRAGIRWLHRFSWLRLYDTYQFSIYFHVLCETGLATTDCVELLTQLSRSKRIQIYAADLLSSIRHGVPMERALNDASQFDADFGRFISIGIHSSEISKLLSLYEQRAEHLLKQKIKHAAVGVQILSYLSVALLVFVFYQIMLMPLNMLSTF</sequence>
<dbReference type="InterPro" id="IPR018076">
    <property type="entry name" value="T2SS_GspF_dom"/>
</dbReference>
<dbReference type="PANTHER" id="PTHR30012">
    <property type="entry name" value="GENERAL SECRETION PATHWAY PROTEIN"/>
    <property type="match status" value="1"/>
</dbReference>
<feature type="transmembrane region" description="Helical" evidence="7">
    <location>
        <begin position="174"/>
        <end position="193"/>
    </location>
</feature>